<evidence type="ECO:0000259" key="1">
    <source>
        <dbReference type="Pfam" id="PF07905"/>
    </source>
</evidence>
<dbReference type="Pfam" id="PF07905">
    <property type="entry name" value="PucR"/>
    <property type="match status" value="1"/>
</dbReference>
<protein>
    <recommendedName>
        <fullName evidence="5">PucR family transcriptional regulator</fullName>
    </recommendedName>
</protein>
<proteinExistence type="predicted"/>
<evidence type="ECO:0008006" key="5">
    <source>
        <dbReference type="Google" id="ProtNLM"/>
    </source>
</evidence>
<gene>
    <name evidence="3" type="ORF">HDA32_003181</name>
</gene>
<dbReference type="InterPro" id="IPR012914">
    <property type="entry name" value="PucR_dom"/>
</dbReference>
<keyword evidence="4" id="KW-1185">Reference proteome</keyword>
<evidence type="ECO:0000313" key="3">
    <source>
        <dbReference type="EMBL" id="NYE48061.1"/>
    </source>
</evidence>
<dbReference type="PANTHER" id="PTHR33744:SF1">
    <property type="entry name" value="DNA-BINDING TRANSCRIPTIONAL ACTIVATOR ADER"/>
    <property type="match status" value="1"/>
</dbReference>
<accession>A0A852TWF3</accession>
<evidence type="ECO:0000259" key="2">
    <source>
        <dbReference type="Pfam" id="PF13556"/>
    </source>
</evidence>
<sequence>MSALAHGGDGAHDGQTVPLRTVVERRGLGLRVLVPPPGPEEPRIRWAVVSELPDPVPYLNGRELLLTAGVDMSATPAAVRRYVTGLVEAGVSVLGFGVTPVHDAVPPALIAQCRGQGLPLLEVPGETPFVAVGQAVGEELERLHVADVRRLGEAHRALAKAVTAAAPTDRAIRTLSQALDCWVALVGDRLLTHARSVPALTDEVTELIAKLRAPHGPRSAKARMRADEVFLHAVGEDPRPRDVLLLGRPTPFGMTDRAVLGTAVALLGLLLRSDRRAEPVPGRLLTRLLLETGRGDDLAPLLAELVPGAGATLRVLRACWAGRGAPPPLADPAPLFGTGLVEAVEGGVRAVVADLGAAAEHLSGLEELRGDGWLAALSGPARPAELPAADRQASSLLVRARAMGEPLVWPERADPFSAVIDAERARAAARSLLGPLSEDTDAARSLRETLRAWLARHGNWDRAAADLGSHRNSVRYRIGRIERDLHVDLTDPEHRMRLWFALSWLESEGG</sequence>
<dbReference type="Gene3D" id="1.10.10.2840">
    <property type="entry name" value="PucR C-terminal helix-turn-helix domain"/>
    <property type="match status" value="1"/>
</dbReference>
<dbReference type="PANTHER" id="PTHR33744">
    <property type="entry name" value="CARBOHYDRATE DIACID REGULATOR"/>
    <property type="match status" value="1"/>
</dbReference>
<comment type="caution">
    <text evidence="3">The sequence shown here is derived from an EMBL/GenBank/DDBJ whole genome shotgun (WGS) entry which is preliminary data.</text>
</comment>
<feature type="domain" description="Purine catabolism PurC-like" evidence="1">
    <location>
        <begin position="43"/>
        <end position="139"/>
    </location>
</feature>
<dbReference type="RefSeq" id="WP_246334369.1">
    <property type="nucleotide sequence ID" value="NZ_BAAAYY010000016.1"/>
</dbReference>
<evidence type="ECO:0000313" key="4">
    <source>
        <dbReference type="Proteomes" id="UP000589036"/>
    </source>
</evidence>
<dbReference type="InterPro" id="IPR042070">
    <property type="entry name" value="PucR_C-HTH_sf"/>
</dbReference>
<feature type="domain" description="PucR C-terminal helix-turn-helix" evidence="2">
    <location>
        <begin position="446"/>
        <end position="502"/>
    </location>
</feature>
<dbReference type="EMBL" id="JACCCC010000001">
    <property type="protein sequence ID" value="NYE48061.1"/>
    <property type="molecule type" value="Genomic_DNA"/>
</dbReference>
<dbReference type="AlphaFoldDB" id="A0A852TWF3"/>
<dbReference type="Proteomes" id="UP000589036">
    <property type="component" value="Unassembled WGS sequence"/>
</dbReference>
<organism evidence="3 4">
    <name type="scientific">Spinactinospora alkalitolerans</name>
    <dbReference type="NCBI Taxonomy" id="687207"/>
    <lineage>
        <taxon>Bacteria</taxon>
        <taxon>Bacillati</taxon>
        <taxon>Actinomycetota</taxon>
        <taxon>Actinomycetes</taxon>
        <taxon>Streptosporangiales</taxon>
        <taxon>Nocardiopsidaceae</taxon>
        <taxon>Spinactinospora</taxon>
    </lineage>
</organism>
<dbReference type="InterPro" id="IPR025736">
    <property type="entry name" value="PucR_C-HTH_dom"/>
</dbReference>
<reference evidence="3 4" key="1">
    <citation type="submission" date="2020-07" db="EMBL/GenBank/DDBJ databases">
        <title>Sequencing the genomes of 1000 actinobacteria strains.</title>
        <authorList>
            <person name="Klenk H.-P."/>
        </authorList>
    </citation>
    <scope>NUCLEOTIDE SEQUENCE [LARGE SCALE GENOMIC DNA]</scope>
    <source>
        <strain evidence="3 4">CXB654</strain>
    </source>
</reference>
<dbReference type="InterPro" id="IPR051448">
    <property type="entry name" value="CdaR-like_regulators"/>
</dbReference>
<dbReference type="Pfam" id="PF13556">
    <property type="entry name" value="HTH_30"/>
    <property type="match status" value="1"/>
</dbReference>
<name>A0A852TWF3_9ACTN</name>